<organism evidence="8 9">
    <name type="scientific">Mycobacterium decipiens</name>
    <dbReference type="NCBI Taxonomy" id="1430326"/>
    <lineage>
        <taxon>Bacteria</taxon>
        <taxon>Bacillati</taxon>
        <taxon>Actinomycetota</taxon>
        <taxon>Actinomycetes</taxon>
        <taxon>Mycobacteriales</taxon>
        <taxon>Mycobacteriaceae</taxon>
        <taxon>Mycobacterium</taxon>
    </lineage>
</organism>
<dbReference type="GO" id="GO:0032259">
    <property type="term" value="P:methylation"/>
    <property type="evidence" value="ECO:0007669"/>
    <property type="project" value="UniProtKB-KW"/>
</dbReference>
<evidence type="ECO:0000256" key="4">
    <source>
        <dbReference type="ARBA" id="ARBA00022691"/>
    </source>
</evidence>
<dbReference type="InterPro" id="IPR050447">
    <property type="entry name" value="Erg6_SMT_methyltransf"/>
</dbReference>
<gene>
    <name evidence="8" type="ORF">B8W66_03315</name>
</gene>
<name>A0A1X2LZ43_9MYCO</name>
<dbReference type="STRING" id="1430326.B8W66_03315"/>
<dbReference type="AlphaFoldDB" id="A0A1X2LZ43"/>
<dbReference type="InterPro" id="IPR041698">
    <property type="entry name" value="Methyltransf_25"/>
</dbReference>
<sequence length="630" mass="70933">MGRAAGWMAAAGMFGTQPRWRRSRATGCTAGTSSPRAHGWALAHSLVTGTPCVGEPLKLRAGEGKERLMSSLSIPQDNADLVLHDQIYGADPLSDRETGQYRAEYVMSFVEKWDELIDWDARAQSEGRFFVDVLRARDKQNILDVATGTGFHSVRLTEAGFNVTSADGSAAMLAKAFENGRRRGLILRTVQADWRELNRDIQGKYDAIICLGNSFTHLHDEHDRRRALAEFYAALRHDGILILDQRNYDEILDHGFKTKHKYYYCGDQITAEPEHVDDGLARFKYTFPDRSEYTLNMFPLRKSYVRRLMYEAGFETVRTYGDFQETYEESEPDFFIHVAEKSLARDAVDRLPTEGAVTGVQGAPEAYYDSNDADAFYSMIWGGEDIHVGCYEDTDDIAAAGIETVDRMVRQLSTLDGTATVLDLGAGYGGSARRIAEQHGCSVTCLNISEVQNQTNRERNRRAGLEPRIRVIHGSFDEIPEPDGSFDVVWSQDAILHAPNRRRVLEEAFRVLKPGGELIFTDPMQADDVPDGVLQPVYDRLNLPDLGSMRFYRQAAQALGFEVLNQVDFVGNLRTHYSRVLEELEACRGELEQKSSTEYLDKMRVGLQNWVDAADNGHLVWGIQHFRKPG</sequence>
<dbReference type="PANTHER" id="PTHR44068">
    <property type="entry name" value="ZGC:194242"/>
    <property type="match status" value="1"/>
</dbReference>
<feature type="domain" description="Methyltransferase" evidence="7">
    <location>
        <begin position="142"/>
        <end position="239"/>
    </location>
</feature>
<dbReference type="InterPro" id="IPR013216">
    <property type="entry name" value="Methyltransf_11"/>
</dbReference>
<dbReference type="PANTHER" id="PTHR44068:SF11">
    <property type="entry name" value="GERANYL DIPHOSPHATE 2-C-METHYLTRANSFERASE"/>
    <property type="match status" value="1"/>
</dbReference>
<dbReference type="FunFam" id="3.40.50.150:FF:000461">
    <property type="entry name" value="Sarcosine/dimethylglycine N-methyltransferase"/>
    <property type="match status" value="1"/>
</dbReference>
<evidence type="ECO:0000256" key="3">
    <source>
        <dbReference type="ARBA" id="ARBA00022679"/>
    </source>
</evidence>
<keyword evidence="9" id="KW-1185">Reference proteome</keyword>
<feature type="domain" description="Methyltransferase type 11" evidence="6">
    <location>
        <begin position="422"/>
        <end position="520"/>
    </location>
</feature>
<evidence type="ECO:0000256" key="1">
    <source>
        <dbReference type="ARBA" id="ARBA00008361"/>
    </source>
</evidence>
<evidence type="ECO:0000259" key="6">
    <source>
        <dbReference type="Pfam" id="PF08241"/>
    </source>
</evidence>
<proteinExistence type="inferred from homology"/>
<dbReference type="Pfam" id="PF13649">
    <property type="entry name" value="Methyltransf_25"/>
    <property type="match status" value="1"/>
</dbReference>
<keyword evidence="3 8" id="KW-0808">Transferase</keyword>
<evidence type="ECO:0000313" key="8">
    <source>
        <dbReference type="EMBL" id="OSC42589.1"/>
    </source>
</evidence>
<protein>
    <submittedName>
        <fullName evidence="8">SAM-dependent methyltransferase</fullName>
    </submittedName>
</protein>
<comment type="caution">
    <text evidence="8">The sequence shown here is derived from an EMBL/GenBank/DDBJ whole genome shotgun (WGS) entry which is preliminary data.</text>
</comment>
<comment type="similarity">
    <text evidence="1">Belongs to the methyltransferase superfamily.</text>
</comment>
<dbReference type="GO" id="GO:0019286">
    <property type="term" value="P:glycine betaine biosynthetic process from glycine"/>
    <property type="evidence" value="ECO:0007669"/>
    <property type="project" value="UniProtKB-ARBA"/>
</dbReference>
<dbReference type="GO" id="GO:0017174">
    <property type="term" value="F:glycine N-methyltransferase activity"/>
    <property type="evidence" value="ECO:0007669"/>
    <property type="project" value="InterPro"/>
</dbReference>
<comment type="pathway">
    <text evidence="5">Amine and polyamine biosynthesis; betaine biosynthesis via glycine pathway; betaine from glycine: step 3/3.</text>
</comment>
<evidence type="ECO:0000256" key="5">
    <source>
        <dbReference type="ARBA" id="ARBA00060542"/>
    </source>
</evidence>
<dbReference type="Gene3D" id="3.30.46.10">
    <property type="entry name" value="Glycine N-methyltransferase, chain A, domain 1"/>
    <property type="match status" value="1"/>
</dbReference>
<evidence type="ECO:0000259" key="7">
    <source>
        <dbReference type="Pfam" id="PF13649"/>
    </source>
</evidence>
<dbReference type="Pfam" id="PF08241">
    <property type="entry name" value="Methyltransf_11"/>
    <property type="match status" value="1"/>
</dbReference>
<dbReference type="CDD" id="cd02440">
    <property type="entry name" value="AdoMet_MTases"/>
    <property type="match status" value="2"/>
</dbReference>
<dbReference type="InterPro" id="IPR029063">
    <property type="entry name" value="SAM-dependent_MTases_sf"/>
</dbReference>
<dbReference type="SUPFAM" id="SSF53335">
    <property type="entry name" value="S-adenosyl-L-methionine-dependent methyltransferases"/>
    <property type="match status" value="2"/>
</dbReference>
<dbReference type="Proteomes" id="UP000193247">
    <property type="component" value="Unassembled WGS sequence"/>
</dbReference>
<dbReference type="Gene3D" id="3.40.50.150">
    <property type="entry name" value="Vaccinia Virus protein VP39"/>
    <property type="match status" value="2"/>
</dbReference>
<evidence type="ECO:0000256" key="2">
    <source>
        <dbReference type="ARBA" id="ARBA00022603"/>
    </source>
</evidence>
<dbReference type="GO" id="GO:0052729">
    <property type="term" value="F:dimethylglycine N-methyltransferase activity"/>
    <property type="evidence" value="ECO:0007669"/>
    <property type="project" value="UniProtKB-ARBA"/>
</dbReference>
<evidence type="ECO:0000313" key="9">
    <source>
        <dbReference type="Proteomes" id="UP000193247"/>
    </source>
</evidence>
<reference evidence="8 9" key="1">
    <citation type="submission" date="2017-04" db="EMBL/GenBank/DDBJ databases">
        <title>The new phylogeny of genus Mycobacterium.</title>
        <authorList>
            <person name="Tortoli E."/>
            <person name="Trovato A."/>
            <person name="Cirillo D.M."/>
        </authorList>
    </citation>
    <scope>NUCLEOTIDE SEQUENCE [LARGE SCALE GENOMIC DNA]</scope>
    <source>
        <strain evidence="8 9">TBL 1200985</strain>
    </source>
</reference>
<dbReference type="EMBL" id="NCXP01000002">
    <property type="protein sequence ID" value="OSC42589.1"/>
    <property type="molecule type" value="Genomic_DNA"/>
</dbReference>
<dbReference type="InterPro" id="IPR014369">
    <property type="entry name" value="Gly/Sar_N_MeTrfase"/>
</dbReference>
<dbReference type="PROSITE" id="PS51600">
    <property type="entry name" value="SAM_GNMT"/>
    <property type="match status" value="1"/>
</dbReference>
<accession>A0A1X2LZ43</accession>
<keyword evidence="2 8" id="KW-0489">Methyltransferase</keyword>
<keyword evidence="4" id="KW-0949">S-adenosyl-L-methionine</keyword>